<dbReference type="Proteomes" id="UP001604336">
    <property type="component" value="Unassembled WGS sequence"/>
</dbReference>
<accession>A0ABD1VZ55</accession>
<dbReference type="PROSITE" id="PS50011">
    <property type="entry name" value="PROTEIN_KINASE_DOM"/>
    <property type="match status" value="1"/>
</dbReference>
<dbReference type="InterPro" id="IPR011009">
    <property type="entry name" value="Kinase-like_dom_sf"/>
</dbReference>
<protein>
    <submittedName>
        <fullName evidence="2">Protein kinase superfamily protein</fullName>
    </submittedName>
</protein>
<dbReference type="Gene3D" id="3.30.200.20">
    <property type="entry name" value="Phosphorylase Kinase, domain 1"/>
    <property type="match status" value="1"/>
</dbReference>
<proteinExistence type="predicted"/>
<dbReference type="SUPFAM" id="SSF56112">
    <property type="entry name" value="Protein kinase-like (PK-like)"/>
    <property type="match status" value="1"/>
</dbReference>
<gene>
    <name evidence="2" type="ORF">Adt_03489</name>
</gene>
<dbReference type="PANTHER" id="PTHR27006">
    <property type="entry name" value="PROMASTIGOTE SURFACE ANTIGEN PROTEIN PSA"/>
    <property type="match status" value="1"/>
</dbReference>
<feature type="domain" description="Protein kinase" evidence="1">
    <location>
        <begin position="52"/>
        <end position="166"/>
    </location>
</feature>
<keyword evidence="2" id="KW-0808">Transferase</keyword>
<dbReference type="EMBL" id="JBFOLK010000001">
    <property type="protein sequence ID" value="KAL2542511.1"/>
    <property type="molecule type" value="Genomic_DNA"/>
</dbReference>
<name>A0ABD1VZ55_9LAMI</name>
<sequence>MSNKSKNFLQNLLKPFISKTNKGQTEEDLETIAAQEQKQFPFEILKAATKDFHPTNKLGEGGFGPVYKGKLSDGREIAVKKLLHSSGQGTREFQIEAKLLTRMQHRNVVHLLGYSVHGAEKLLVYEYLSNESLDNILFKSGGQQVLDWKQRHGHYNWHSKGLVLPS</sequence>
<dbReference type="GO" id="GO:0016301">
    <property type="term" value="F:kinase activity"/>
    <property type="evidence" value="ECO:0007669"/>
    <property type="project" value="UniProtKB-KW"/>
</dbReference>
<reference evidence="3" key="1">
    <citation type="submission" date="2024-07" db="EMBL/GenBank/DDBJ databases">
        <title>Two chromosome-level genome assemblies of Korean endemic species Abeliophyllum distichum and Forsythia ovata (Oleaceae).</title>
        <authorList>
            <person name="Jang H."/>
        </authorList>
    </citation>
    <scope>NUCLEOTIDE SEQUENCE [LARGE SCALE GENOMIC DNA]</scope>
</reference>
<evidence type="ECO:0000259" key="1">
    <source>
        <dbReference type="PROSITE" id="PS50011"/>
    </source>
</evidence>
<dbReference type="InterPro" id="IPR000719">
    <property type="entry name" value="Prot_kinase_dom"/>
</dbReference>
<organism evidence="2 3">
    <name type="scientific">Abeliophyllum distichum</name>
    <dbReference type="NCBI Taxonomy" id="126358"/>
    <lineage>
        <taxon>Eukaryota</taxon>
        <taxon>Viridiplantae</taxon>
        <taxon>Streptophyta</taxon>
        <taxon>Embryophyta</taxon>
        <taxon>Tracheophyta</taxon>
        <taxon>Spermatophyta</taxon>
        <taxon>Magnoliopsida</taxon>
        <taxon>eudicotyledons</taxon>
        <taxon>Gunneridae</taxon>
        <taxon>Pentapetalae</taxon>
        <taxon>asterids</taxon>
        <taxon>lamiids</taxon>
        <taxon>Lamiales</taxon>
        <taxon>Oleaceae</taxon>
        <taxon>Forsythieae</taxon>
        <taxon>Abeliophyllum</taxon>
    </lineage>
</organism>
<dbReference type="Pfam" id="PF07714">
    <property type="entry name" value="PK_Tyr_Ser-Thr"/>
    <property type="match status" value="1"/>
</dbReference>
<dbReference type="InterPro" id="IPR001245">
    <property type="entry name" value="Ser-Thr/Tyr_kinase_cat_dom"/>
</dbReference>
<comment type="caution">
    <text evidence="2">The sequence shown here is derived from an EMBL/GenBank/DDBJ whole genome shotgun (WGS) entry which is preliminary data.</text>
</comment>
<keyword evidence="3" id="KW-1185">Reference proteome</keyword>
<evidence type="ECO:0000313" key="3">
    <source>
        <dbReference type="Proteomes" id="UP001604336"/>
    </source>
</evidence>
<dbReference type="AlphaFoldDB" id="A0ABD1VZ55"/>
<dbReference type="PANTHER" id="PTHR27006:SF585">
    <property type="entry name" value="PROTEIN KINASE DOMAIN-CONTAINING PROTEIN"/>
    <property type="match status" value="1"/>
</dbReference>
<keyword evidence="2" id="KW-0418">Kinase</keyword>
<dbReference type="FunFam" id="3.30.200.20:FF:000327">
    <property type="entry name" value="Cysteine-rich receptor-like protein kinase 10"/>
    <property type="match status" value="1"/>
</dbReference>
<evidence type="ECO:0000313" key="2">
    <source>
        <dbReference type="EMBL" id="KAL2542511.1"/>
    </source>
</evidence>